<dbReference type="EMBL" id="JBAKBE010000004">
    <property type="protein sequence ID" value="MEH0096404.1"/>
    <property type="molecule type" value="Genomic_DNA"/>
</dbReference>
<dbReference type="PANTHER" id="PTHR12411">
    <property type="entry name" value="CYSTEINE PROTEASE FAMILY C1-RELATED"/>
    <property type="match status" value="1"/>
</dbReference>
<name>A0ABU7ZME0_9HYPH</name>
<comment type="similarity">
    <text evidence="1">Belongs to the peptidase C1 family.</text>
</comment>
<gene>
    <name evidence="4" type="ORF">V6L76_09070</name>
</gene>
<dbReference type="Gene3D" id="3.90.70.10">
    <property type="entry name" value="Cysteine proteinases"/>
    <property type="match status" value="1"/>
</dbReference>
<dbReference type="CDD" id="cd02619">
    <property type="entry name" value="Peptidase_C1"/>
    <property type="match status" value="1"/>
</dbReference>
<dbReference type="Proteomes" id="UP001380822">
    <property type="component" value="Unassembled WGS sequence"/>
</dbReference>
<dbReference type="SUPFAM" id="SSF54001">
    <property type="entry name" value="Cysteine proteinases"/>
    <property type="match status" value="1"/>
</dbReference>
<accession>A0ABU7ZME0</accession>
<keyword evidence="5" id="KW-1185">Reference proteome</keyword>
<feature type="chain" id="PRO_5045609304" evidence="2">
    <location>
        <begin position="19"/>
        <end position="568"/>
    </location>
</feature>
<evidence type="ECO:0000256" key="1">
    <source>
        <dbReference type="ARBA" id="ARBA00008455"/>
    </source>
</evidence>
<feature type="signal peptide" evidence="2">
    <location>
        <begin position="1"/>
        <end position="18"/>
    </location>
</feature>
<protein>
    <submittedName>
        <fullName evidence="4">C1 family peptidase</fullName>
    </submittedName>
</protein>
<evidence type="ECO:0000256" key="2">
    <source>
        <dbReference type="SAM" id="SignalP"/>
    </source>
</evidence>
<evidence type="ECO:0000259" key="3">
    <source>
        <dbReference type="SMART" id="SM00645"/>
    </source>
</evidence>
<keyword evidence="2" id="KW-0732">Signal</keyword>
<dbReference type="Pfam" id="PF00112">
    <property type="entry name" value="Peptidase_C1"/>
    <property type="match status" value="1"/>
</dbReference>
<dbReference type="Pfam" id="PF14326">
    <property type="entry name" value="DUF4384"/>
    <property type="match status" value="1"/>
</dbReference>
<dbReference type="SMART" id="SM00645">
    <property type="entry name" value="Pept_C1"/>
    <property type="match status" value="1"/>
</dbReference>
<evidence type="ECO:0000313" key="5">
    <source>
        <dbReference type="Proteomes" id="UP001380822"/>
    </source>
</evidence>
<dbReference type="InterPro" id="IPR025493">
    <property type="entry name" value="DUF4384"/>
</dbReference>
<dbReference type="InterPro" id="IPR025660">
    <property type="entry name" value="Pept_his_AS"/>
</dbReference>
<dbReference type="PROSITE" id="PS00639">
    <property type="entry name" value="THIOL_PROTEASE_HIS"/>
    <property type="match status" value="1"/>
</dbReference>
<dbReference type="RefSeq" id="WP_334250975.1">
    <property type="nucleotide sequence ID" value="NZ_JBAKBE010000004.1"/>
</dbReference>
<sequence length="568" mass="60712">MAALIGAAAVFPAASALAQFATGAVFDEQVYGAVPKGAPMARGNYAALPPRVSLKAFAPTPGDQGQQGSCVGWASAYAARTLSEARRLEITSRSDINRSVFSPAFVYNQIRRGGCDAGSLPADALELMAEDGVPLLRDFPYTDKSCSARPGPEHLNLAANYRIGGYKRLFDRRSNAKHVAVRRALANGNPVVIGMLVSDAFMDSGERYLRGREDIALRDRGELGGHAMAVIGYDDTKFGGAFELINSWGTEWGNGGFVWVSYDDFNAFVREGFEMIPPQPPEPEKVVDMGGSLRLIHITGKELTVSRRGENVRLDDPMPSGSRFRAEISSRSGGYIYVLGGDSAGRYVELFPRNRGINPRAEAGNALLVPGPTEDFFTRLNDDTGRDYYVVLFSREPLDASAIAERMNGGRAGPLPRLEAALGSALVPEKDITREGPLSFEAASGEATVVPLIVSIEHVAPEQNMQDRTPPKLVVSEPTADELEVIAGQAAIRRISEASFVLKGNAQDEGLIQSITIAGALSSKFSSRGPFEASVEVPADGKAHPVTIVAVDAAGNRSETTIEVQVAP</sequence>
<comment type="caution">
    <text evidence="4">The sequence shown here is derived from an EMBL/GenBank/DDBJ whole genome shotgun (WGS) entry which is preliminary data.</text>
</comment>
<dbReference type="InterPro" id="IPR038765">
    <property type="entry name" value="Papain-like_cys_pep_sf"/>
</dbReference>
<proteinExistence type="inferred from homology"/>
<dbReference type="InterPro" id="IPR013128">
    <property type="entry name" value="Peptidase_C1A"/>
</dbReference>
<feature type="domain" description="Peptidase C1A papain C-terminal" evidence="3">
    <location>
        <begin position="48"/>
        <end position="270"/>
    </location>
</feature>
<evidence type="ECO:0000313" key="4">
    <source>
        <dbReference type="EMBL" id="MEH0096404.1"/>
    </source>
</evidence>
<reference evidence="4 5" key="1">
    <citation type="submission" date="2024-02" db="EMBL/GenBank/DDBJ databases">
        <title>A new putative Pannonibacter species isolated from two cases of bloodstream infections in paediatric patients.</title>
        <authorList>
            <person name="Castellana S."/>
            <person name="De Laurentiis V."/>
            <person name="Grassi M."/>
            <person name="De Leonardis F."/>
            <person name="Mosca A."/>
            <person name="De Carlo C."/>
            <person name="Sparapano E."/>
            <person name="Ronga L."/>
            <person name="Santacroce L."/>
            <person name="Chironna M."/>
            <person name="De Robertis A."/>
            <person name="Bianco A."/>
            <person name="Del Sambro L."/>
            <person name="Capozzi L."/>
            <person name="Parisi A."/>
        </authorList>
    </citation>
    <scope>NUCLEOTIDE SEQUENCE [LARGE SCALE GENOMIC DNA]</scope>
    <source>
        <strain evidence="4 5">Pt2</strain>
    </source>
</reference>
<organism evidence="4 5">
    <name type="scientific">Pannonibacter anstelovis</name>
    <dbReference type="NCBI Taxonomy" id="3121537"/>
    <lineage>
        <taxon>Bacteria</taxon>
        <taxon>Pseudomonadati</taxon>
        <taxon>Pseudomonadota</taxon>
        <taxon>Alphaproteobacteria</taxon>
        <taxon>Hyphomicrobiales</taxon>
        <taxon>Stappiaceae</taxon>
        <taxon>Pannonibacter</taxon>
    </lineage>
</organism>
<dbReference type="InterPro" id="IPR000668">
    <property type="entry name" value="Peptidase_C1A_C"/>
</dbReference>